<dbReference type="GO" id="GO:0006355">
    <property type="term" value="P:regulation of DNA-templated transcription"/>
    <property type="evidence" value="ECO:0007669"/>
    <property type="project" value="InterPro"/>
</dbReference>
<proteinExistence type="predicted"/>
<keyword evidence="3" id="KW-0804">Transcription</keyword>
<evidence type="ECO:0000256" key="4">
    <source>
        <dbReference type="ARBA" id="ARBA00023242"/>
    </source>
</evidence>
<keyword evidence="4" id="KW-0539">Nucleus</keyword>
<dbReference type="Gene3D" id="2.170.150.80">
    <property type="entry name" value="NAC domain"/>
    <property type="match status" value="1"/>
</dbReference>
<dbReference type="Proteomes" id="UP000515121">
    <property type="component" value="Unplaced"/>
</dbReference>
<sequence length="105" mass="12004">MTQTYSITEQIKRAMNGGHWMATGETEQIYHHNEIVGFKRIFVFYEGQVPTVKEASWVMFKFSVNSSLVVDDEPNVRSVQRKGIIDECPVRELAASDYLSPLLCC</sequence>
<evidence type="ECO:0000259" key="5">
    <source>
        <dbReference type="PROSITE" id="PS51005"/>
    </source>
</evidence>
<reference evidence="7" key="1">
    <citation type="submission" date="2025-08" db="UniProtKB">
        <authorList>
            <consortium name="RefSeq"/>
        </authorList>
    </citation>
    <scope>IDENTIFICATION</scope>
    <source>
        <tissue evidence="7">Fruit stalk</tissue>
    </source>
</reference>
<feature type="domain" description="NAC" evidence="5">
    <location>
        <begin position="1"/>
        <end position="82"/>
    </location>
</feature>
<dbReference type="InterPro" id="IPR036093">
    <property type="entry name" value="NAC_dom_sf"/>
</dbReference>
<keyword evidence="2" id="KW-0238">DNA-binding</keyword>
<evidence type="ECO:0000313" key="7">
    <source>
        <dbReference type="RefSeq" id="XP_022719615.1"/>
    </source>
</evidence>
<dbReference type="Pfam" id="PF02365">
    <property type="entry name" value="NAM"/>
    <property type="match status" value="1"/>
</dbReference>
<evidence type="ECO:0000313" key="6">
    <source>
        <dbReference type="Proteomes" id="UP000515121"/>
    </source>
</evidence>
<dbReference type="InterPro" id="IPR003441">
    <property type="entry name" value="NAC-dom"/>
</dbReference>
<dbReference type="RefSeq" id="XP_022719615.1">
    <property type="nucleotide sequence ID" value="XM_022863880.1"/>
</dbReference>
<keyword evidence="1" id="KW-0805">Transcription regulation</keyword>
<keyword evidence="6" id="KW-1185">Reference proteome</keyword>
<dbReference type="KEGG" id="dzi:111277431"/>
<protein>
    <submittedName>
        <fullName evidence="7">NAC domain-containing protein 59-like</fullName>
    </submittedName>
</protein>
<gene>
    <name evidence="7" type="primary">LOC111277431</name>
</gene>
<dbReference type="GeneID" id="111277431"/>
<name>A0A6P5WU02_DURZI</name>
<evidence type="ECO:0000256" key="3">
    <source>
        <dbReference type="ARBA" id="ARBA00023163"/>
    </source>
</evidence>
<dbReference type="PROSITE" id="PS51005">
    <property type="entry name" value="NAC"/>
    <property type="match status" value="1"/>
</dbReference>
<dbReference type="AlphaFoldDB" id="A0A6P5WU02"/>
<evidence type="ECO:0000256" key="1">
    <source>
        <dbReference type="ARBA" id="ARBA00023015"/>
    </source>
</evidence>
<accession>A0A6P5WU02</accession>
<dbReference type="GO" id="GO:0003677">
    <property type="term" value="F:DNA binding"/>
    <property type="evidence" value="ECO:0007669"/>
    <property type="project" value="UniProtKB-KW"/>
</dbReference>
<dbReference type="SUPFAM" id="SSF101941">
    <property type="entry name" value="NAC domain"/>
    <property type="match status" value="1"/>
</dbReference>
<evidence type="ECO:0000256" key="2">
    <source>
        <dbReference type="ARBA" id="ARBA00023125"/>
    </source>
</evidence>
<organism evidence="6 7">
    <name type="scientific">Durio zibethinus</name>
    <name type="common">Durian</name>
    <dbReference type="NCBI Taxonomy" id="66656"/>
    <lineage>
        <taxon>Eukaryota</taxon>
        <taxon>Viridiplantae</taxon>
        <taxon>Streptophyta</taxon>
        <taxon>Embryophyta</taxon>
        <taxon>Tracheophyta</taxon>
        <taxon>Spermatophyta</taxon>
        <taxon>Magnoliopsida</taxon>
        <taxon>eudicotyledons</taxon>
        <taxon>Gunneridae</taxon>
        <taxon>Pentapetalae</taxon>
        <taxon>rosids</taxon>
        <taxon>malvids</taxon>
        <taxon>Malvales</taxon>
        <taxon>Malvaceae</taxon>
        <taxon>Helicteroideae</taxon>
        <taxon>Durio</taxon>
    </lineage>
</organism>
<dbReference type="OrthoDB" id="1592334at2759"/>